<evidence type="ECO:0008006" key="9">
    <source>
        <dbReference type="Google" id="ProtNLM"/>
    </source>
</evidence>
<evidence type="ECO:0000313" key="7">
    <source>
        <dbReference type="EMBL" id="OOP66112.1"/>
    </source>
</evidence>
<keyword evidence="3" id="KW-0731">Sigma factor</keyword>
<dbReference type="InterPro" id="IPR013325">
    <property type="entry name" value="RNA_pol_sigma_r2"/>
</dbReference>
<proteinExistence type="inferred from homology"/>
<evidence type="ECO:0000313" key="8">
    <source>
        <dbReference type="Proteomes" id="UP000189761"/>
    </source>
</evidence>
<dbReference type="GO" id="GO:0006352">
    <property type="term" value="P:DNA-templated transcription initiation"/>
    <property type="evidence" value="ECO:0007669"/>
    <property type="project" value="InterPro"/>
</dbReference>
<dbReference type="Gene3D" id="1.10.1740.10">
    <property type="match status" value="1"/>
</dbReference>
<dbReference type="InterPro" id="IPR013249">
    <property type="entry name" value="RNA_pol_sigma70_r4_t2"/>
</dbReference>
<dbReference type="CDD" id="cd06171">
    <property type="entry name" value="Sigma70_r4"/>
    <property type="match status" value="1"/>
</dbReference>
<dbReference type="Pfam" id="PF04542">
    <property type="entry name" value="Sigma70_r2"/>
    <property type="match status" value="1"/>
</dbReference>
<feature type="domain" description="RNA polymerase sigma factor 70 region 4 type 2" evidence="6">
    <location>
        <begin position="108"/>
        <end position="157"/>
    </location>
</feature>
<dbReference type="GO" id="GO:0003677">
    <property type="term" value="F:DNA binding"/>
    <property type="evidence" value="ECO:0007669"/>
    <property type="project" value="InterPro"/>
</dbReference>
<keyword evidence="8" id="KW-1185">Reference proteome</keyword>
<evidence type="ECO:0000256" key="3">
    <source>
        <dbReference type="ARBA" id="ARBA00023082"/>
    </source>
</evidence>
<dbReference type="GO" id="GO:0016987">
    <property type="term" value="F:sigma factor activity"/>
    <property type="evidence" value="ECO:0007669"/>
    <property type="project" value="UniProtKB-KW"/>
</dbReference>
<dbReference type="InterPro" id="IPR007627">
    <property type="entry name" value="RNA_pol_sigma70_r2"/>
</dbReference>
<dbReference type="Proteomes" id="UP000189761">
    <property type="component" value="Unassembled WGS sequence"/>
</dbReference>
<dbReference type="PANTHER" id="PTHR43133:SF60">
    <property type="entry name" value="RNA POLYMERASE SIGMA FACTOR SIGV"/>
    <property type="match status" value="1"/>
</dbReference>
<keyword evidence="4" id="KW-0804">Transcription</keyword>
<feature type="domain" description="RNA polymerase sigma-70 region 2" evidence="5">
    <location>
        <begin position="10"/>
        <end position="75"/>
    </location>
</feature>
<evidence type="ECO:0000256" key="2">
    <source>
        <dbReference type="ARBA" id="ARBA00023015"/>
    </source>
</evidence>
<organism evidence="7 8">
    <name type="scientific">Heyndrickxia oleronia</name>
    <dbReference type="NCBI Taxonomy" id="38875"/>
    <lineage>
        <taxon>Bacteria</taxon>
        <taxon>Bacillati</taxon>
        <taxon>Bacillota</taxon>
        <taxon>Bacilli</taxon>
        <taxon>Bacillales</taxon>
        <taxon>Bacillaceae</taxon>
        <taxon>Heyndrickxia</taxon>
    </lineage>
</organism>
<evidence type="ECO:0000259" key="6">
    <source>
        <dbReference type="Pfam" id="PF08281"/>
    </source>
</evidence>
<dbReference type="InterPro" id="IPR014284">
    <property type="entry name" value="RNA_pol_sigma-70_dom"/>
</dbReference>
<reference evidence="7 8" key="1">
    <citation type="submission" date="2017-01" db="EMBL/GenBank/DDBJ databases">
        <title>Draft genome sequence of Bacillus oleronius.</title>
        <authorList>
            <person name="Allam M."/>
        </authorList>
    </citation>
    <scope>NUCLEOTIDE SEQUENCE [LARGE SCALE GENOMIC DNA]</scope>
    <source>
        <strain evidence="7 8">DSM 9356</strain>
    </source>
</reference>
<gene>
    <name evidence="7" type="ORF">BWZ43_22720</name>
</gene>
<name>A0A8E2LD03_9BACI</name>
<evidence type="ECO:0000259" key="5">
    <source>
        <dbReference type="Pfam" id="PF04542"/>
    </source>
</evidence>
<dbReference type="InterPro" id="IPR039425">
    <property type="entry name" value="RNA_pol_sigma-70-like"/>
</dbReference>
<dbReference type="SUPFAM" id="SSF88946">
    <property type="entry name" value="Sigma2 domain of RNA polymerase sigma factors"/>
    <property type="match status" value="1"/>
</dbReference>
<comment type="similarity">
    <text evidence="1">Belongs to the sigma-70 factor family. ECF subfamily.</text>
</comment>
<keyword evidence="2" id="KW-0805">Transcription regulation</keyword>
<evidence type="ECO:0000256" key="1">
    <source>
        <dbReference type="ARBA" id="ARBA00010641"/>
    </source>
</evidence>
<accession>A0A8E2LD03</accession>
<dbReference type="InterPro" id="IPR036388">
    <property type="entry name" value="WH-like_DNA-bd_sf"/>
</dbReference>
<protein>
    <recommendedName>
        <fullName evidence="9">RNA polymerase sigma factor</fullName>
    </recommendedName>
</protein>
<dbReference type="Gene3D" id="1.10.10.10">
    <property type="entry name" value="Winged helix-like DNA-binding domain superfamily/Winged helix DNA-binding domain"/>
    <property type="match status" value="1"/>
</dbReference>
<dbReference type="EMBL" id="MTLA01000371">
    <property type="protein sequence ID" value="OOP66112.1"/>
    <property type="molecule type" value="Genomic_DNA"/>
</dbReference>
<dbReference type="NCBIfam" id="TIGR02937">
    <property type="entry name" value="sigma70-ECF"/>
    <property type="match status" value="1"/>
</dbReference>
<dbReference type="SUPFAM" id="SSF88659">
    <property type="entry name" value="Sigma3 and sigma4 domains of RNA polymerase sigma factors"/>
    <property type="match status" value="1"/>
</dbReference>
<sequence length="180" mass="21545">MEQVNEGKELFHTYYKDVFRACYYMVQNKYDAEDLCQDVFTKALCEDFQAIQNQKSWLLSIAMNMSRNYLKRNKRMILKETVQLLTFMRFGDSPTIEQKIEKSESNSEVVELMNKLPIRLRKVMVLKYVHECKDKEIADILKIPEGTVKSRHFKGKQLIKKLIQEDKNLFIEWRNGLEKY</sequence>
<evidence type="ECO:0000256" key="4">
    <source>
        <dbReference type="ARBA" id="ARBA00023163"/>
    </source>
</evidence>
<dbReference type="RefSeq" id="WP_058005003.1">
    <property type="nucleotide sequence ID" value="NZ_CP065424.1"/>
</dbReference>
<dbReference type="PANTHER" id="PTHR43133">
    <property type="entry name" value="RNA POLYMERASE ECF-TYPE SIGMA FACTO"/>
    <property type="match status" value="1"/>
</dbReference>
<comment type="caution">
    <text evidence="7">The sequence shown here is derived from an EMBL/GenBank/DDBJ whole genome shotgun (WGS) entry which is preliminary data.</text>
</comment>
<dbReference type="Pfam" id="PF08281">
    <property type="entry name" value="Sigma70_r4_2"/>
    <property type="match status" value="1"/>
</dbReference>
<dbReference type="AlphaFoldDB" id="A0A8E2LD03"/>
<dbReference type="InterPro" id="IPR013324">
    <property type="entry name" value="RNA_pol_sigma_r3/r4-like"/>
</dbReference>